<organism evidence="4 5">
    <name type="scientific">Rhodopila globiformis</name>
    <name type="common">Rhodopseudomonas globiformis</name>
    <dbReference type="NCBI Taxonomy" id="1071"/>
    <lineage>
        <taxon>Bacteria</taxon>
        <taxon>Pseudomonadati</taxon>
        <taxon>Pseudomonadota</taxon>
        <taxon>Alphaproteobacteria</taxon>
        <taxon>Acetobacterales</taxon>
        <taxon>Acetobacteraceae</taxon>
        <taxon>Rhodopila</taxon>
    </lineage>
</organism>
<evidence type="ECO:0000256" key="2">
    <source>
        <dbReference type="ARBA" id="ARBA00023186"/>
    </source>
</evidence>
<dbReference type="Proteomes" id="UP000239724">
    <property type="component" value="Unassembled WGS sequence"/>
</dbReference>
<dbReference type="OrthoDB" id="9798772at2"/>
<comment type="similarity">
    <text evidence="3">Belongs to the UreF family.</text>
</comment>
<keyword evidence="2 3" id="KW-0143">Chaperone</keyword>
<evidence type="ECO:0000256" key="1">
    <source>
        <dbReference type="ARBA" id="ARBA00022988"/>
    </source>
</evidence>
<dbReference type="InterPro" id="IPR038277">
    <property type="entry name" value="UreF_sf"/>
</dbReference>
<dbReference type="Gene3D" id="1.10.4190.10">
    <property type="entry name" value="Urease accessory protein UreF"/>
    <property type="match status" value="1"/>
</dbReference>
<evidence type="ECO:0000256" key="3">
    <source>
        <dbReference type="HAMAP-Rule" id="MF_01385"/>
    </source>
</evidence>
<evidence type="ECO:0000313" key="4">
    <source>
        <dbReference type="EMBL" id="PPQ34396.1"/>
    </source>
</evidence>
<keyword evidence="3" id="KW-0963">Cytoplasm</keyword>
<comment type="subcellular location">
    <subcellularLocation>
        <location evidence="3">Cytoplasm</location>
    </subcellularLocation>
</comment>
<protein>
    <recommendedName>
        <fullName evidence="3">Urease accessory protein UreF</fullName>
    </recommendedName>
</protein>
<dbReference type="PIRSF" id="PIRSF009467">
    <property type="entry name" value="Ureas_acces_UreF"/>
    <property type="match status" value="1"/>
</dbReference>
<evidence type="ECO:0000313" key="5">
    <source>
        <dbReference type="Proteomes" id="UP000239724"/>
    </source>
</evidence>
<gene>
    <name evidence="3" type="primary">ureF</name>
    <name evidence="4" type="ORF">CCS01_11440</name>
</gene>
<sequence>MTTMTTAIDHRPLLRLLAWLSPAFPTGGFAYSHGLEWAVEAGDITDADTLRAWLTDVLTHGSARSDAILLRHGHRNAFDPSALDDVAALALAATPSRERRDEALNQGRAFGLAVAPWTALPEDLPYAVAVGAAAAGENIPEDDTAVAYVQAFTTNLISAAVRLVPLGQTTGLRVLAALQPVILAVANETGAATLDDVGGCAFRSDLAAMRHETQYTRLFRS</sequence>
<dbReference type="EMBL" id="NHRY01000114">
    <property type="protein sequence ID" value="PPQ34396.1"/>
    <property type="molecule type" value="Genomic_DNA"/>
</dbReference>
<dbReference type="HAMAP" id="MF_01385">
    <property type="entry name" value="UreF"/>
    <property type="match status" value="1"/>
</dbReference>
<dbReference type="PANTHER" id="PTHR33620">
    <property type="entry name" value="UREASE ACCESSORY PROTEIN F"/>
    <property type="match status" value="1"/>
</dbReference>
<proteinExistence type="inferred from homology"/>
<keyword evidence="5" id="KW-1185">Reference proteome</keyword>
<reference evidence="4 5" key="1">
    <citation type="journal article" date="2018" name="Arch. Microbiol.">
        <title>New insights into the metabolic potential of the phototrophic purple bacterium Rhodopila globiformis DSM 161(T) from its draft genome sequence and evidence for a vanadium-dependent nitrogenase.</title>
        <authorList>
            <person name="Imhoff J.F."/>
            <person name="Rahn T."/>
            <person name="Kunzel S."/>
            <person name="Neulinger S.C."/>
        </authorList>
    </citation>
    <scope>NUCLEOTIDE SEQUENCE [LARGE SCALE GENOMIC DNA]</scope>
    <source>
        <strain evidence="4 5">DSM 161</strain>
    </source>
</reference>
<comment type="function">
    <text evidence="3">Required for maturation of urease via the functional incorporation of the urease nickel metallocenter.</text>
</comment>
<dbReference type="AlphaFoldDB" id="A0A2S6NIG4"/>
<dbReference type="GO" id="GO:0016151">
    <property type="term" value="F:nickel cation binding"/>
    <property type="evidence" value="ECO:0007669"/>
    <property type="project" value="UniProtKB-UniRule"/>
</dbReference>
<dbReference type="InterPro" id="IPR002639">
    <property type="entry name" value="UreF"/>
</dbReference>
<dbReference type="PANTHER" id="PTHR33620:SF1">
    <property type="entry name" value="UREASE ACCESSORY PROTEIN F"/>
    <property type="match status" value="1"/>
</dbReference>
<comment type="caution">
    <text evidence="4">The sequence shown here is derived from an EMBL/GenBank/DDBJ whole genome shotgun (WGS) entry which is preliminary data.</text>
</comment>
<keyword evidence="1 3" id="KW-0996">Nickel insertion</keyword>
<name>A0A2S6NIG4_RHOGL</name>
<comment type="subunit">
    <text evidence="3">UreD, UreF and UreG form a complex that acts as a GTP-hydrolysis-dependent molecular chaperone, activating the urease apoprotein by helping to assemble the nickel containing metallocenter of UreC. The UreE protein probably delivers the nickel.</text>
</comment>
<accession>A0A2S6NIG4</accession>
<dbReference type="Pfam" id="PF01730">
    <property type="entry name" value="UreF"/>
    <property type="match status" value="1"/>
</dbReference>
<dbReference type="GO" id="GO:0005737">
    <property type="term" value="C:cytoplasm"/>
    <property type="evidence" value="ECO:0007669"/>
    <property type="project" value="UniProtKB-SubCell"/>
</dbReference>